<gene>
    <name evidence="1" type="ORF">AVEN_60604_1</name>
</gene>
<evidence type="ECO:0000313" key="2">
    <source>
        <dbReference type="Proteomes" id="UP000499080"/>
    </source>
</evidence>
<dbReference type="Proteomes" id="UP000499080">
    <property type="component" value="Unassembled WGS sequence"/>
</dbReference>
<reference evidence="1 2" key="1">
    <citation type="journal article" date="2019" name="Sci. Rep.">
        <title>Orb-weaving spider Araneus ventricosus genome elucidates the spidroin gene catalogue.</title>
        <authorList>
            <person name="Kono N."/>
            <person name="Nakamura H."/>
            <person name="Ohtoshi R."/>
            <person name="Moran D.A.P."/>
            <person name="Shinohara A."/>
            <person name="Yoshida Y."/>
            <person name="Fujiwara M."/>
            <person name="Mori M."/>
            <person name="Tomita M."/>
            <person name="Arakawa K."/>
        </authorList>
    </citation>
    <scope>NUCLEOTIDE SEQUENCE [LARGE SCALE GENOMIC DNA]</scope>
</reference>
<dbReference type="EMBL" id="BGPR01045902">
    <property type="protein sequence ID" value="GBO22826.1"/>
    <property type="molecule type" value="Genomic_DNA"/>
</dbReference>
<protein>
    <submittedName>
        <fullName evidence="1">Uncharacterized protein</fullName>
    </submittedName>
</protein>
<organism evidence="1 2">
    <name type="scientific">Araneus ventricosus</name>
    <name type="common">Orbweaver spider</name>
    <name type="synonym">Epeira ventricosa</name>
    <dbReference type="NCBI Taxonomy" id="182803"/>
    <lineage>
        <taxon>Eukaryota</taxon>
        <taxon>Metazoa</taxon>
        <taxon>Ecdysozoa</taxon>
        <taxon>Arthropoda</taxon>
        <taxon>Chelicerata</taxon>
        <taxon>Arachnida</taxon>
        <taxon>Araneae</taxon>
        <taxon>Araneomorphae</taxon>
        <taxon>Entelegynae</taxon>
        <taxon>Araneoidea</taxon>
        <taxon>Araneidae</taxon>
        <taxon>Araneus</taxon>
    </lineage>
</organism>
<dbReference type="AlphaFoldDB" id="A0A4Y2VFA8"/>
<comment type="caution">
    <text evidence="1">The sequence shown here is derived from an EMBL/GenBank/DDBJ whole genome shotgun (WGS) entry which is preliminary data.</text>
</comment>
<name>A0A4Y2VFA8_ARAVE</name>
<accession>A0A4Y2VFA8</accession>
<proteinExistence type="predicted"/>
<sequence>MGPPKCLFAPVAVGDSVRLYPGAGPAISEAHQPNHLPHRIPWTTRPQGLSHDHRTLALLQSCSRPLNDSRYISSSTEAGILMTCPQAMARPFPKEVRTITGGGTNSPTIAIPSREVSSFLLIRQQLLRVYEVPTGAKESRINKIFNLHPFHHPFELDAPYKYSAEIFSLSAIYPSLV</sequence>
<evidence type="ECO:0000313" key="1">
    <source>
        <dbReference type="EMBL" id="GBO22826.1"/>
    </source>
</evidence>
<keyword evidence="2" id="KW-1185">Reference proteome</keyword>